<feature type="domain" description="4Fe-4S ferredoxin-type" evidence="8">
    <location>
        <begin position="4"/>
        <end position="34"/>
    </location>
</feature>
<evidence type="ECO:0000256" key="1">
    <source>
        <dbReference type="ARBA" id="ARBA00022448"/>
    </source>
</evidence>
<accession>A0ABU6IKS1</accession>
<dbReference type="InterPro" id="IPR017896">
    <property type="entry name" value="4Fe4S_Fe-S-bd"/>
</dbReference>
<evidence type="ECO:0000256" key="4">
    <source>
        <dbReference type="ARBA" id="ARBA00022737"/>
    </source>
</evidence>
<dbReference type="Pfam" id="PF12800">
    <property type="entry name" value="Fer4_4"/>
    <property type="match status" value="1"/>
</dbReference>
<dbReference type="PROSITE" id="PS00198">
    <property type="entry name" value="4FE4S_FER_1"/>
    <property type="match status" value="1"/>
</dbReference>
<keyword evidence="3" id="KW-0479">Metal-binding</keyword>
<dbReference type="InterPro" id="IPR017900">
    <property type="entry name" value="4Fe4S_Fe_S_CS"/>
</dbReference>
<keyword evidence="1" id="KW-0813">Transport</keyword>
<evidence type="ECO:0000256" key="5">
    <source>
        <dbReference type="ARBA" id="ARBA00022982"/>
    </source>
</evidence>
<keyword evidence="2" id="KW-0004">4Fe-4S</keyword>
<dbReference type="Pfam" id="PF13247">
    <property type="entry name" value="Fer4_11"/>
    <property type="match status" value="1"/>
</dbReference>
<sequence length="191" mass="20930">MSQLGFYFDASSCSGCRACQAACKDRNDLPVGMLFRRVNTYQTGAYPAAKMYSYSRTCNHCASPACVANCPTGAMCQADDGTVQHNDAECIGCQTCVNSCPYEIPQYDEEQNISRKCDSCKAYRDAGMNPVCVDACCMRVLDFGDLDELRAKYGDDLVNEIPALPVSETNPSLLIKTKEAVLSDDFRDVII</sequence>
<dbReference type="PANTHER" id="PTHR43177">
    <property type="entry name" value="PROTEIN NRFC"/>
    <property type="match status" value="1"/>
</dbReference>
<protein>
    <submittedName>
        <fullName evidence="9">4Fe-4S dicluster domain-containing protein</fullName>
    </submittedName>
</protein>
<organism evidence="9 10">
    <name type="scientific">Adlercreutzia wanghongyangiae</name>
    <dbReference type="NCBI Taxonomy" id="3111451"/>
    <lineage>
        <taxon>Bacteria</taxon>
        <taxon>Bacillati</taxon>
        <taxon>Actinomycetota</taxon>
        <taxon>Coriobacteriia</taxon>
        <taxon>Eggerthellales</taxon>
        <taxon>Eggerthellaceae</taxon>
        <taxon>Adlercreutzia</taxon>
    </lineage>
</organism>
<dbReference type="Proteomes" id="UP001349994">
    <property type="component" value="Unassembled WGS sequence"/>
</dbReference>
<reference evidence="9 10" key="1">
    <citation type="submission" date="2024-01" db="EMBL/GenBank/DDBJ databases">
        <title>novel species in genus Adlercreutzia.</title>
        <authorList>
            <person name="Liu X."/>
        </authorList>
    </citation>
    <scope>NUCLEOTIDE SEQUENCE [LARGE SCALE GENOMIC DNA]</scope>
    <source>
        <strain evidence="9 10">R7</strain>
    </source>
</reference>
<keyword evidence="4" id="KW-0677">Repeat</keyword>
<dbReference type="SUPFAM" id="SSF54862">
    <property type="entry name" value="4Fe-4S ferredoxins"/>
    <property type="match status" value="1"/>
</dbReference>
<evidence type="ECO:0000256" key="3">
    <source>
        <dbReference type="ARBA" id="ARBA00022723"/>
    </source>
</evidence>
<keyword evidence="7" id="KW-0411">Iron-sulfur</keyword>
<name>A0ABU6IKS1_9ACTN</name>
<dbReference type="PROSITE" id="PS51379">
    <property type="entry name" value="4FE4S_FER_2"/>
    <property type="match status" value="3"/>
</dbReference>
<keyword evidence="6" id="KW-0408">Iron</keyword>
<keyword evidence="5" id="KW-0249">Electron transport</keyword>
<proteinExistence type="predicted"/>
<gene>
    <name evidence="9" type="ORF">VIN30_11160</name>
</gene>
<evidence type="ECO:0000256" key="2">
    <source>
        <dbReference type="ARBA" id="ARBA00022485"/>
    </source>
</evidence>
<dbReference type="PANTHER" id="PTHR43177:SF5">
    <property type="entry name" value="ANAEROBIC DIMETHYL SULFOXIDE REDUCTASE CHAIN B-RELATED"/>
    <property type="match status" value="1"/>
</dbReference>
<dbReference type="EMBL" id="JAYMFF010000029">
    <property type="protein sequence ID" value="MEC4177007.1"/>
    <property type="molecule type" value="Genomic_DNA"/>
</dbReference>
<dbReference type="CDD" id="cd16371">
    <property type="entry name" value="DMSOR_beta_like"/>
    <property type="match status" value="1"/>
</dbReference>
<evidence type="ECO:0000256" key="7">
    <source>
        <dbReference type="ARBA" id="ARBA00023014"/>
    </source>
</evidence>
<feature type="domain" description="4Fe-4S ferredoxin-type" evidence="8">
    <location>
        <begin position="81"/>
        <end position="110"/>
    </location>
</feature>
<keyword evidence="10" id="KW-1185">Reference proteome</keyword>
<evidence type="ECO:0000313" key="10">
    <source>
        <dbReference type="Proteomes" id="UP001349994"/>
    </source>
</evidence>
<comment type="caution">
    <text evidence="9">The sequence shown here is derived from an EMBL/GenBank/DDBJ whole genome shotgun (WGS) entry which is preliminary data.</text>
</comment>
<dbReference type="RefSeq" id="WP_338211583.1">
    <property type="nucleotide sequence ID" value="NZ_JAYMFF010000029.1"/>
</dbReference>
<dbReference type="InterPro" id="IPR050954">
    <property type="entry name" value="ET_IronSulfur_Cluster-Binding"/>
</dbReference>
<feature type="domain" description="4Fe-4S ferredoxin-type" evidence="8">
    <location>
        <begin position="48"/>
        <end position="80"/>
    </location>
</feature>
<evidence type="ECO:0000259" key="8">
    <source>
        <dbReference type="PROSITE" id="PS51379"/>
    </source>
</evidence>
<evidence type="ECO:0000313" key="9">
    <source>
        <dbReference type="EMBL" id="MEC4177007.1"/>
    </source>
</evidence>
<dbReference type="Gene3D" id="3.30.70.20">
    <property type="match status" value="2"/>
</dbReference>
<evidence type="ECO:0000256" key="6">
    <source>
        <dbReference type="ARBA" id="ARBA00023004"/>
    </source>
</evidence>